<protein>
    <recommendedName>
        <fullName evidence="1">BACK domain-containing protein</fullName>
    </recommendedName>
</protein>
<dbReference type="Proteomes" id="UP000499080">
    <property type="component" value="Unassembled WGS sequence"/>
</dbReference>
<dbReference type="Pfam" id="PF07707">
    <property type="entry name" value="BACK"/>
    <property type="match status" value="1"/>
</dbReference>
<gene>
    <name evidence="2" type="ORF">AVEN_84706_1</name>
</gene>
<sequence length="135" mass="15401">MLHSETKAIPKITITTRPKYLASLLEVDTETDLFTRSNHAIGRSCAKSPLNHRERSDDFKNSTLSTVRTICKLPRLNLSSEEELFEAVVEWTDSQPGSKVSKRDVLLPLLRNIRFLGIPAMKFTQIVKKCPNYKK</sequence>
<feature type="domain" description="BACK" evidence="1">
    <location>
        <begin position="55"/>
        <end position="127"/>
    </location>
</feature>
<accession>A0A4Y2VF14</accession>
<dbReference type="AlphaFoldDB" id="A0A4Y2VF14"/>
<name>A0A4Y2VF14_ARAVE</name>
<dbReference type="Gene3D" id="1.25.40.420">
    <property type="match status" value="1"/>
</dbReference>
<evidence type="ECO:0000313" key="2">
    <source>
        <dbReference type="EMBL" id="GBO23879.1"/>
    </source>
</evidence>
<reference evidence="2 3" key="1">
    <citation type="journal article" date="2019" name="Sci. Rep.">
        <title>Orb-weaving spider Araneus ventricosus genome elucidates the spidroin gene catalogue.</title>
        <authorList>
            <person name="Kono N."/>
            <person name="Nakamura H."/>
            <person name="Ohtoshi R."/>
            <person name="Moran D.A.P."/>
            <person name="Shinohara A."/>
            <person name="Yoshida Y."/>
            <person name="Fujiwara M."/>
            <person name="Mori M."/>
            <person name="Tomita M."/>
            <person name="Arakawa K."/>
        </authorList>
    </citation>
    <scope>NUCLEOTIDE SEQUENCE [LARGE SCALE GENOMIC DNA]</scope>
</reference>
<proteinExistence type="predicted"/>
<comment type="caution">
    <text evidence="2">The sequence shown here is derived from an EMBL/GenBank/DDBJ whole genome shotgun (WGS) entry which is preliminary data.</text>
</comment>
<dbReference type="EMBL" id="BGPR01046906">
    <property type="protein sequence ID" value="GBO23879.1"/>
    <property type="molecule type" value="Genomic_DNA"/>
</dbReference>
<dbReference type="OrthoDB" id="45365at2759"/>
<evidence type="ECO:0000313" key="3">
    <source>
        <dbReference type="Proteomes" id="UP000499080"/>
    </source>
</evidence>
<feature type="non-terminal residue" evidence="2">
    <location>
        <position position="135"/>
    </location>
</feature>
<evidence type="ECO:0000259" key="1">
    <source>
        <dbReference type="Pfam" id="PF07707"/>
    </source>
</evidence>
<keyword evidence="3" id="KW-1185">Reference proteome</keyword>
<dbReference type="InterPro" id="IPR011705">
    <property type="entry name" value="BACK"/>
</dbReference>
<organism evidence="2 3">
    <name type="scientific">Araneus ventricosus</name>
    <name type="common">Orbweaver spider</name>
    <name type="synonym">Epeira ventricosa</name>
    <dbReference type="NCBI Taxonomy" id="182803"/>
    <lineage>
        <taxon>Eukaryota</taxon>
        <taxon>Metazoa</taxon>
        <taxon>Ecdysozoa</taxon>
        <taxon>Arthropoda</taxon>
        <taxon>Chelicerata</taxon>
        <taxon>Arachnida</taxon>
        <taxon>Araneae</taxon>
        <taxon>Araneomorphae</taxon>
        <taxon>Entelegynae</taxon>
        <taxon>Araneoidea</taxon>
        <taxon>Araneidae</taxon>
        <taxon>Araneus</taxon>
    </lineage>
</organism>